<feature type="compositionally biased region" description="Polar residues" evidence="1">
    <location>
        <begin position="19"/>
        <end position="31"/>
    </location>
</feature>
<dbReference type="AlphaFoldDB" id="A0A8B6HQA5"/>
<comment type="caution">
    <text evidence="2">The sequence shown here is derived from an EMBL/GenBank/DDBJ whole genome shotgun (WGS) entry which is preliminary data.</text>
</comment>
<feature type="region of interest" description="Disordered" evidence="1">
    <location>
        <begin position="1"/>
        <end position="31"/>
    </location>
</feature>
<evidence type="ECO:0000313" key="2">
    <source>
        <dbReference type="EMBL" id="VDI82361.1"/>
    </source>
</evidence>
<evidence type="ECO:0000256" key="1">
    <source>
        <dbReference type="SAM" id="MobiDB-lite"/>
    </source>
</evidence>
<accession>A0A8B6HQA5</accession>
<reference evidence="2" key="1">
    <citation type="submission" date="2018-11" db="EMBL/GenBank/DDBJ databases">
        <authorList>
            <person name="Alioto T."/>
            <person name="Alioto T."/>
        </authorList>
    </citation>
    <scope>NUCLEOTIDE SEQUENCE</scope>
</reference>
<proteinExistence type="predicted"/>
<dbReference type="Proteomes" id="UP000596742">
    <property type="component" value="Unassembled WGS sequence"/>
</dbReference>
<sequence length="102" mass="12175">KNTFSKKQKHEDRERESSIMPSNSSDSTNASIPIYMSPKYYKTCVCRIAPMRISPRLHVDTFENLNMFADDTQLFNKRASMNMEKIVDTYEKRRLRNDKRKY</sequence>
<feature type="non-terminal residue" evidence="2">
    <location>
        <position position="1"/>
    </location>
</feature>
<protein>
    <submittedName>
        <fullName evidence="2">Uncharacterized protein</fullName>
    </submittedName>
</protein>
<name>A0A8B6HQA5_MYTGA</name>
<dbReference type="EMBL" id="UYJE01010343">
    <property type="protein sequence ID" value="VDI82361.1"/>
    <property type="molecule type" value="Genomic_DNA"/>
</dbReference>
<organism evidence="2 3">
    <name type="scientific">Mytilus galloprovincialis</name>
    <name type="common">Mediterranean mussel</name>
    <dbReference type="NCBI Taxonomy" id="29158"/>
    <lineage>
        <taxon>Eukaryota</taxon>
        <taxon>Metazoa</taxon>
        <taxon>Spiralia</taxon>
        <taxon>Lophotrochozoa</taxon>
        <taxon>Mollusca</taxon>
        <taxon>Bivalvia</taxon>
        <taxon>Autobranchia</taxon>
        <taxon>Pteriomorphia</taxon>
        <taxon>Mytilida</taxon>
        <taxon>Mytiloidea</taxon>
        <taxon>Mytilidae</taxon>
        <taxon>Mytilinae</taxon>
        <taxon>Mytilus</taxon>
    </lineage>
</organism>
<keyword evidence="3" id="KW-1185">Reference proteome</keyword>
<feature type="non-terminal residue" evidence="2">
    <location>
        <position position="102"/>
    </location>
</feature>
<gene>
    <name evidence="2" type="ORF">MGAL_10B025380</name>
</gene>
<evidence type="ECO:0000313" key="3">
    <source>
        <dbReference type="Proteomes" id="UP000596742"/>
    </source>
</evidence>